<accession>A0ABU9X1N1</accession>
<evidence type="ECO:0000256" key="1">
    <source>
        <dbReference type="ARBA" id="ARBA00022490"/>
    </source>
</evidence>
<gene>
    <name evidence="5 10" type="primary">xseA</name>
    <name evidence="10" type="ORF">ABCQ75_12600</name>
</gene>
<comment type="function">
    <text evidence="5">Bidirectionally degrades single-stranded DNA into large acid-insoluble oligonucleotides, which are then degraded further into small acid-soluble oligonucleotides.</text>
</comment>
<dbReference type="InterPro" id="IPR020579">
    <property type="entry name" value="Exonuc_VII_lsu_C"/>
</dbReference>
<dbReference type="InterPro" id="IPR003753">
    <property type="entry name" value="Exonuc_VII_L"/>
</dbReference>
<evidence type="ECO:0000256" key="2">
    <source>
        <dbReference type="ARBA" id="ARBA00022722"/>
    </source>
</evidence>
<organism evidence="10 11">
    <name type="scientific">Sinomonas halotolerans</name>
    <dbReference type="NCBI Taxonomy" id="1644133"/>
    <lineage>
        <taxon>Bacteria</taxon>
        <taxon>Bacillati</taxon>
        <taxon>Actinomycetota</taxon>
        <taxon>Actinomycetes</taxon>
        <taxon>Micrococcales</taxon>
        <taxon>Micrococcaceae</taxon>
        <taxon>Sinomonas</taxon>
    </lineage>
</organism>
<evidence type="ECO:0000256" key="4">
    <source>
        <dbReference type="ARBA" id="ARBA00022839"/>
    </source>
</evidence>
<feature type="region of interest" description="Disordered" evidence="7">
    <location>
        <begin position="431"/>
        <end position="469"/>
    </location>
</feature>
<dbReference type="PANTHER" id="PTHR30008">
    <property type="entry name" value="EXODEOXYRIBONUCLEASE 7 LARGE SUBUNIT"/>
    <property type="match status" value="1"/>
</dbReference>
<evidence type="ECO:0000313" key="11">
    <source>
        <dbReference type="Proteomes" id="UP001422074"/>
    </source>
</evidence>
<comment type="similarity">
    <text evidence="5 6">Belongs to the XseA family.</text>
</comment>
<dbReference type="CDD" id="cd04489">
    <property type="entry name" value="ExoVII_LU_OBF"/>
    <property type="match status" value="1"/>
</dbReference>
<evidence type="ECO:0000256" key="3">
    <source>
        <dbReference type="ARBA" id="ARBA00022801"/>
    </source>
</evidence>
<protein>
    <recommendedName>
        <fullName evidence="5">Exodeoxyribonuclease 7 large subunit</fullName>
        <ecNumber evidence="5">3.1.11.6</ecNumber>
    </recommendedName>
    <alternativeName>
        <fullName evidence="5">Exodeoxyribonuclease VII large subunit</fullName>
        <shortName evidence="5">Exonuclease VII large subunit</shortName>
    </alternativeName>
</protein>
<feature type="region of interest" description="Disordered" evidence="7">
    <location>
        <begin position="1"/>
        <end position="41"/>
    </location>
</feature>
<proteinExistence type="inferred from homology"/>
<dbReference type="Pfam" id="PF13742">
    <property type="entry name" value="tRNA_anti_2"/>
    <property type="match status" value="1"/>
</dbReference>
<reference evidence="10 11" key="1">
    <citation type="submission" date="2024-05" db="EMBL/GenBank/DDBJ databases">
        <title>Sinomonas sp. nov., isolated from a waste landfill.</title>
        <authorList>
            <person name="Zhao Y."/>
        </authorList>
    </citation>
    <scope>NUCLEOTIDE SEQUENCE [LARGE SCALE GENOMIC DNA]</scope>
    <source>
        <strain evidence="10 11">CCTCC AB2014300</strain>
    </source>
</reference>
<keyword evidence="1 5" id="KW-0963">Cytoplasm</keyword>
<keyword evidence="4 5" id="KW-0269">Exonuclease</keyword>
<evidence type="ECO:0000313" key="10">
    <source>
        <dbReference type="EMBL" id="MEN2745368.1"/>
    </source>
</evidence>
<feature type="domain" description="Exonuclease VII large subunit C-terminal" evidence="8">
    <location>
        <begin position="158"/>
        <end position="373"/>
    </location>
</feature>
<comment type="subcellular location">
    <subcellularLocation>
        <location evidence="5 6">Cytoplasm</location>
    </subcellularLocation>
</comment>
<evidence type="ECO:0000259" key="9">
    <source>
        <dbReference type="Pfam" id="PF13742"/>
    </source>
</evidence>
<evidence type="ECO:0000256" key="5">
    <source>
        <dbReference type="HAMAP-Rule" id="MF_00378"/>
    </source>
</evidence>
<feature type="compositionally biased region" description="Basic and acidic residues" evidence="7">
    <location>
        <begin position="454"/>
        <end position="463"/>
    </location>
</feature>
<comment type="caution">
    <text evidence="10">The sequence shown here is derived from an EMBL/GenBank/DDBJ whole genome shotgun (WGS) entry which is preliminary data.</text>
</comment>
<dbReference type="NCBIfam" id="TIGR00237">
    <property type="entry name" value="xseA"/>
    <property type="match status" value="1"/>
</dbReference>
<comment type="subunit">
    <text evidence="5">Heterooligomer composed of large and small subunits.</text>
</comment>
<name>A0ABU9X1N1_9MICC</name>
<feature type="domain" description="OB-fold nucleic acid binding" evidence="9">
    <location>
        <begin position="46"/>
        <end position="135"/>
    </location>
</feature>
<keyword evidence="11" id="KW-1185">Reference proteome</keyword>
<sequence length="469" mass="50596">MEAPDSPANPSEDAAEATPSGGTDGPTSLPARAADTTPENPWPLHLLSRKLKEHIERSPQVWIEGQVIELNRRGSTAYMTLRDVDHEISLPASVWGTVMARLKEPVDRGSRVVALVKPEMWLKSGRLTMAVRDMRPVGLGDLLARIERLRQALGAEGLFSEARKKRLPLLPHRIGLITGRDSDAKKDVLRNAALRWPAVEFEIREVAVQGGNAVAEVLGALRELDAHASVDVIVIARGGGSLEDLLPFSSEVLVRAVAEAATPVVSAIGHEADRPILDDVADLRASTPTDAAKRIVPEVTEELARVHQCRERLERQIRLLVERESDRLAAVRSRPVLAAPLAMVEARHEELVRLRGRAHAAVSTAVVRGHDAVAHLRAQVRALSPQQTLDRGYSVVQVLDGPGATVVRGPEDAPTGTGLRVRLARGTIAARSEGQLPDPLHAPASPGQTSSRHNPPEAPERATEGSTHG</sequence>
<evidence type="ECO:0000256" key="7">
    <source>
        <dbReference type="SAM" id="MobiDB-lite"/>
    </source>
</evidence>
<dbReference type="Pfam" id="PF02601">
    <property type="entry name" value="Exonuc_VII_L"/>
    <property type="match status" value="1"/>
</dbReference>
<evidence type="ECO:0000256" key="6">
    <source>
        <dbReference type="RuleBase" id="RU004355"/>
    </source>
</evidence>
<dbReference type="RefSeq" id="WP_345885720.1">
    <property type="nucleotide sequence ID" value="NZ_JBDFRB010000012.1"/>
</dbReference>
<dbReference type="GO" id="GO:0008855">
    <property type="term" value="F:exodeoxyribonuclease VII activity"/>
    <property type="evidence" value="ECO:0007669"/>
    <property type="project" value="UniProtKB-EC"/>
</dbReference>
<keyword evidence="2 5" id="KW-0540">Nuclease</keyword>
<keyword evidence="3 5" id="KW-0378">Hydrolase</keyword>
<comment type="catalytic activity">
    <reaction evidence="5 6">
        <text>Exonucleolytic cleavage in either 5'- to 3'- or 3'- to 5'-direction to yield nucleoside 5'-phosphates.</text>
        <dbReference type="EC" id="3.1.11.6"/>
    </reaction>
</comment>
<dbReference type="HAMAP" id="MF_00378">
    <property type="entry name" value="Exonuc_7_L"/>
    <property type="match status" value="1"/>
</dbReference>
<dbReference type="Proteomes" id="UP001422074">
    <property type="component" value="Unassembled WGS sequence"/>
</dbReference>
<dbReference type="PANTHER" id="PTHR30008:SF0">
    <property type="entry name" value="EXODEOXYRIBONUCLEASE 7 LARGE SUBUNIT"/>
    <property type="match status" value="1"/>
</dbReference>
<dbReference type="InterPro" id="IPR025824">
    <property type="entry name" value="OB-fold_nuc-bd_dom"/>
</dbReference>
<dbReference type="EC" id="3.1.11.6" evidence="5"/>
<evidence type="ECO:0000259" key="8">
    <source>
        <dbReference type="Pfam" id="PF02601"/>
    </source>
</evidence>
<dbReference type="EMBL" id="JBDFRB010000012">
    <property type="protein sequence ID" value="MEN2745368.1"/>
    <property type="molecule type" value="Genomic_DNA"/>
</dbReference>